<dbReference type="EMBL" id="WTYA01000001">
    <property type="protein sequence ID" value="MXP27258.1"/>
    <property type="molecule type" value="Genomic_DNA"/>
</dbReference>
<evidence type="ECO:0000313" key="4">
    <source>
        <dbReference type="Proteomes" id="UP000439780"/>
    </source>
</evidence>
<dbReference type="Proteomes" id="UP000439780">
    <property type="component" value="Unassembled WGS sequence"/>
</dbReference>
<organism evidence="3 4">
    <name type="scientific">Qipengyuania algicida</name>
    <dbReference type="NCBI Taxonomy" id="1836209"/>
    <lineage>
        <taxon>Bacteria</taxon>
        <taxon>Pseudomonadati</taxon>
        <taxon>Pseudomonadota</taxon>
        <taxon>Alphaproteobacteria</taxon>
        <taxon>Sphingomonadales</taxon>
        <taxon>Erythrobacteraceae</taxon>
        <taxon>Qipengyuania</taxon>
    </lineage>
</organism>
<dbReference type="AlphaFoldDB" id="A0A845AJJ3"/>
<dbReference type="PRINTS" id="PR00412">
    <property type="entry name" value="EPOXHYDRLASE"/>
</dbReference>
<dbReference type="Gene3D" id="3.40.50.1820">
    <property type="entry name" value="alpha/beta hydrolase"/>
    <property type="match status" value="1"/>
</dbReference>
<dbReference type="Pfam" id="PF00561">
    <property type="entry name" value="Abhydrolase_1"/>
    <property type="match status" value="1"/>
</dbReference>
<sequence length="299" mass="33551">MGEQKRVTLANGIELDVVDEGPRDAPALIFLHGFPESHRTWRHQIAHFSDRFRCIAPDQRGYRGSSKPPALEDYTPDKLIGDIFLLADALGVENFTIVGHDWGGAIAWGVALGGQMNGRVTRAIVANAPHPAIFQKLLYTNRVQREASQYMRGFRDPANDALVREEGLIGILRQEVSWDSGDVMEPEERAALMEEWQDRDAAFAMLNWYRASPIDIPPMDAPFELPDGWEQPALPPLTIPTLVIWAMDDLALPPENLEGLDQIIRDYTLVEVRDCGHFVPWEAPDKVNAAMDSFLDRTA</sequence>
<dbReference type="InterPro" id="IPR000639">
    <property type="entry name" value="Epox_hydrolase-like"/>
</dbReference>
<protein>
    <submittedName>
        <fullName evidence="3">Alpha/beta fold hydrolase</fullName>
    </submittedName>
</protein>
<evidence type="ECO:0000256" key="1">
    <source>
        <dbReference type="ARBA" id="ARBA00022801"/>
    </source>
</evidence>
<feature type="domain" description="AB hydrolase-1" evidence="2">
    <location>
        <begin position="26"/>
        <end position="284"/>
    </location>
</feature>
<evidence type="ECO:0000259" key="2">
    <source>
        <dbReference type="Pfam" id="PF00561"/>
    </source>
</evidence>
<dbReference type="InterPro" id="IPR000073">
    <property type="entry name" value="AB_hydrolase_1"/>
</dbReference>
<name>A0A845AJJ3_9SPHN</name>
<keyword evidence="1 3" id="KW-0378">Hydrolase</keyword>
<keyword evidence="4" id="KW-1185">Reference proteome</keyword>
<accession>A0A845AJJ3</accession>
<proteinExistence type="predicted"/>
<dbReference type="GO" id="GO:0016787">
    <property type="term" value="F:hydrolase activity"/>
    <property type="evidence" value="ECO:0007669"/>
    <property type="project" value="UniProtKB-KW"/>
</dbReference>
<dbReference type="OrthoDB" id="9804723at2"/>
<comment type="caution">
    <text evidence="3">The sequence shown here is derived from an EMBL/GenBank/DDBJ whole genome shotgun (WGS) entry which is preliminary data.</text>
</comment>
<dbReference type="RefSeq" id="WP_160751569.1">
    <property type="nucleotide sequence ID" value="NZ_WTYA01000001.1"/>
</dbReference>
<reference evidence="3 4" key="1">
    <citation type="submission" date="2019-12" db="EMBL/GenBank/DDBJ databases">
        <title>Genomic-based taxomic classification of the family Erythrobacteraceae.</title>
        <authorList>
            <person name="Xu L."/>
        </authorList>
    </citation>
    <scope>NUCLEOTIDE SEQUENCE [LARGE SCALE GENOMIC DNA]</scope>
    <source>
        <strain evidence="3 4">KEMB 9005-328</strain>
    </source>
</reference>
<dbReference type="InterPro" id="IPR029058">
    <property type="entry name" value="AB_hydrolase_fold"/>
</dbReference>
<gene>
    <name evidence="3" type="ORF">GRI58_00280</name>
</gene>
<dbReference type="PANTHER" id="PTHR43329">
    <property type="entry name" value="EPOXIDE HYDROLASE"/>
    <property type="match status" value="1"/>
</dbReference>
<evidence type="ECO:0000313" key="3">
    <source>
        <dbReference type="EMBL" id="MXP27258.1"/>
    </source>
</evidence>
<dbReference type="SUPFAM" id="SSF53474">
    <property type="entry name" value="alpha/beta-Hydrolases"/>
    <property type="match status" value="1"/>
</dbReference>